<evidence type="ECO:0000256" key="4">
    <source>
        <dbReference type="ARBA" id="ARBA00023136"/>
    </source>
</evidence>
<reference evidence="6 7" key="1">
    <citation type="submission" date="2020-08" db="EMBL/GenBank/DDBJ databases">
        <title>Genome public.</title>
        <authorList>
            <person name="Liu C."/>
            <person name="Sun Q."/>
        </authorList>
    </citation>
    <scope>NUCLEOTIDE SEQUENCE [LARGE SCALE GENOMIC DNA]</scope>
    <source>
        <strain evidence="6 7">NSJ-9</strain>
    </source>
</reference>
<dbReference type="SUPFAM" id="SSF144091">
    <property type="entry name" value="Rhomboid-like"/>
    <property type="match status" value="1"/>
</dbReference>
<accession>A0ABR7GIB1</accession>
<dbReference type="Gene3D" id="1.20.1540.10">
    <property type="entry name" value="Rhomboid-like"/>
    <property type="match status" value="1"/>
</dbReference>
<dbReference type="Proteomes" id="UP000643810">
    <property type="component" value="Unassembled WGS sequence"/>
</dbReference>
<comment type="subcellular location">
    <subcellularLocation>
        <location evidence="1">Membrane</location>
        <topology evidence="1">Multi-pass membrane protein</topology>
    </subcellularLocation>
</comment>
<keyword evidence="3 5" id="KW-1133">Transmembrane helix</keyword>
<proteinExistence type="predicted"/>
<evidence type="ECO:0000256" key="1">
    <source>
        <dbReference type="ARBA" id="ARBA00004141"/>
    </source>
</evidence>
<dbReference type="RefSeq" id="WP_118282042.1">
    <property type="nucleotide sequence ID" value="NZ_JACOPG010000004.1"/>
</dbReference>
<feature type="transmembrane region" description="Helical" evidence="5">
    <location>
        <begin position="193"/>
        <end position="209"/>
    </location>
</feature>
<evidence type="ECO:0008006" key="8">
    <source>
        <dbReference type="Google" id="ProtNLM"/>
    </source>
</evidence>
<organism evidence="6 7">
    <name type="scientific">Roseburia lenta</name>
    <dbReference type="NCBI Taxonomy" id="2763061"/>
    <lineage>
        <taxon>Bacteria</taxon>
        <taxon>Bacillati</taxon>
        <taxon>Bacillota</taxon>
        <taxon>Clostridia</taxon>
        <taxon>Lachnospirales</taxon>
        <taxon>Lachnospiraceae</taxon>
        <taxon>Roseburia</taxon>
    </lineage>
</organism>
<evidence type="ECO:0000256" key="3">
    <source>
        <dbReference type="ARBA" id="ARBA00022989"/>
    </source>
</evidence>
<feature type="transmembrane region" description="Helical" evidence="5">
    <location>
        <begin position="62"/>
        <end position="88"/>
    </location>
</feature>
<gene>
    <name evidence="6" type="ORF">H8R94_10455</name>
</gene>
<sequence>MLNKLERALGKYAIPNLMRYLIGGYVLGYFLMLGSRITSVNFLTYMTLEPYYIIHKFQIWRIFTWIMIPETPNILFFAIMLLLYYQLGTALENAWGTFRFNAYIIGGMLATLIGAFVLYFIYGAVTGSPVAGVGGYFSMQYINLSIFLAFAVCFPDMEVLLYFIIPIKMKWMAVVYAVMIAISLVGSSWSGRVAIICSLLNFLIFYLSSRNYRRVDPREIHRKQEYKRKAAAGAGPRRDRSGAPIARHKCAVCGRTELTNPELEFRFCSKCNGNYEYCQDHLFTHKHIQ</sequence>
<evidence type="ECO:0000313" key="7">
    <source>
        <dbReference type="Proteomes" id="UP000643810"/>
    </source>
</evidence>
<keyword evidence="2 5" id="KW-0812">Transmembrane</keyword>
<feature type="transmembrane region" description="Helical" evidence="5">
    <location>
        <begin position="20"/>
        <end position="42"/>
    </location>
</feature>
<comment type="caution">
    <text evidence="6">The sequence shown here is derived from an EMBL/GenBank/DDBJ whole genome shotgun (WGS) entry which is preliminary data.</text>
</comment>
<name>A0ABR7GIB1_9FIRM</name>
<evidence type="ECO:0000313" key="6">
    <source>
        <dbReference type="EMBL" id="MBC5687019.1"/>
    </source>
</evidence>
<protein>
    <recommendedName>
        <fullName evidence="8">Rhomboid family intramembrane serine protease</fullName>
    </recommendedName>
</protein>
<dbReference type="EMBL" id="JACOPG010000004">
    <property type="protein sequence ID" value="MBC5687019.1"/>
    <property type="molecule type" value="Genomic_DNA"/>
</dbReference>
<keyword evidence="7" id="KW-1185">Reference proteome</keyword>
<evidence type="ECO:0000256" key="2">
    <source>
        <dbReference type="ARBA" id="ARBA00022692"/>
    </source>
</evidence>
<evidence type="ECO:0000256" key="5">
    <source>
        <dbReference type="SAM" id="Phobius"/>
    </source>
</evidence>
<feature type="transmembrane region" description="Helical" evidence="5">
    <location>
        <begin position="100"/>
        <end position="122"/>
    </location>
</feature>
<dbReference type="InterPro" id="IPR035952">
    <property type="entry name" value="Rhomboid-like_sf"/>
</dbReference>
<keyword evidence="4 5" id="KW-0472">Membrane</keyword>